<dbReference type="InterPro" id="IPR045518">
    <property type="entry name" value="2EXR"/>
</dbReference>
<sequence>MISAGALDNIPARQPRLSLFQGLVSRQLPPPWYTVLLCALARAHAVYYYCRPRRILVFIWSLPEMSFQLFTALPAELRLEVWRLSFQPRAVEVRYQPETDECRTITHPPAVLQVCRESREESLRFYHKCFGTKSQEPLIYFNSSIDILYIPRHRPMGYDDTSRDFAECILDTAEHVKMLAVDHVLPDVKRPWETYNKLCLMLGLPNLKEAYMIISTESDDGESGAGMEIEIIDPKEDQEAILKVMKDIEETYSHELGEIQWEQEAQEAFEDDTAQEEGSLSGEHNHSHHHHHHLSYPPIVPKAKISHGWEKHGSMVRCI</sequence>
<evidence type="ECO:0000313" key="3">
    <source>
        <dbReference type="EMBL" id="QBZ64610.1"/>
    </source>
</evidence>
<gene>
    <name evidence="3" type="ORF">PoMZ_06308</name>
</gene>
<evidence type="ECO:0000256" key="1">
    <source>
        <dbReference type="SAM" id="MobiDB-lite"/>
    </source>
</evidence>
<dbReference type="EMBL" id="CP034209">
    <property type="protein sequence ID" value="QBZ64610.1"/>
    <property type="molecule type" value="Genomic_DNA"/>
</dbReference>
<reference evidence="3 4" key="1">
    <citation type="journal article" date="2019" name="Mol. Biol. Evol.">
        <title>Blast fungal genomes show frequent chromosomal changes, gene gains and losses, and effector gene turnover.</title>
        <authorList>
            <person name="Gomez Luciano L.B."/>
            <person name="Jason Tsai I."/>
            <person name="Chuma I."/>
            <person name="Tosa Y."/>
            <person name="Chen Y.H."/>
            <person name="Li J.Y."/>
            <person name="Li M.Y."/>
            <person name="Jade Lu M.Y."/>
            <person name="Nakayashiki H."/>
            <person name="Li W.H."/>
        </authorList>
    </citation>
    <scope>NUCLEOTIDE SEQUENCE [LARGE SCALE GENOMIC DNA]</scope>
    <source>
        <strain evidence="3">MZ5-1-6</strain>
    </source>
</reference>
<dbReference type="PANTHER" id="PTHR35910:SF6">
    <property type="entry name" value="2EXR DOMAIN-CONTAINING PROTEIN"/>
    <property type="match status" value="1"/>
</dbReference>
<accession>A0A4P7NQQ2</accession>
<feature type="domain" description="2EXR" evidence="2">
    <location>
        <begin position="67"/>
        <end position="148"/>
    </location>
</feature>
<name>A0A4P7NQQ2_PYROR</name>
<protein>
    <recommendedName>
        <fullName evidence="2">2EXR domain-containing protein</fullName>
    </recommendedName>
</protein>
<evidence type="ECO:0000259" key="2">
    <source>
        <dbReference type="Pfam" id="PF20150"/>
    </source>
</evidence>
<dbReference type="Pfam" id="PF20150">
    <property type="entry name" value="2EXR"/>
    <property type="match status" value="1"/>
</dbReference>
<dbReference type="Proteomes" id="UP000294847">
    <property type="component" value="Chromosome 6"/>
</dbReference>
<feature type="region of interest" description="Disordered" evidence="1">
    <location>
        <begin position="267"/>
        <end position="296"/>
    </location>
</feature>
<dbReference type="PANTHER" id="PTHR35910">
    <property type="entry name" value="2EXR DOMAIN-CONTAINING PROTEIN"/>
    <property type="match status" value="1"/>
</dbReference>
<evidence type="ECO:0000313" key="4">
    <source>
        <dbReference type="Proteomes" id="UP000294847"/>
    </source>
</evidence>
<organism evidence="3 4">
    <name type="scientific">Pyricularia oryzae</name>
    <name type="common">Rice blast fungus</name>
    <name type="synonym">Magnaporthe oryzae</name>
    <dbReference type="NCBI Taxonomy" id="318829"/>
    <lineage>
        <taxon>Eukaryota</taxon>
        <taxon>Fungi</taxon>
        <taxon>Dikarya</taxon>
        <taxon>Ascomycota</taxon>
        <taxon>Pezizomycotina</taxon>
        <taxon>Sordariomycetes</taxon>
        <taxon>Sordariomycetidae</taxon>
        <taxon>Magnaporthales</taxon>
        <taxon>Pyriculariaceae</taxon>
        <taxon>Pyricularia</taxon>
    </lineage>
</organism>
<dbReference type="AlphaFoldDB" id="A0A4P7NQQ2"/>
<proteinExistence type="predicted"/>